<dbReference type="InterPro" id="IPR012336">
    <property type="entry name" value="Thioredoxin-like_fold"/>
</dbReference>
<feature type="domain" description="Thioredoxin-like fold" evidence="2">
    <location>
        <begin position="35"/>
        <end position="198"/>
    </location>
</feature>
<name>E5XRY7_SEGRC</name>
<evidence type="ECO:0000256" key="1">
    <source>
        <dbReference type="SAM" id="SignalP"/>
    </source>
</evidence>
<organism evidence="3 4">
    <name type="scientific">Segniliparus rugosus (strain ATCC BAA-974 / DSM 45345 / CCUG 50838 / CIP 108380 / JCM 13579 / CDC 945)</name>
    <dbReference type="NCBI Taxonomy" id="679197"/>
    <lineage>
        <taxon>Bacteria</taxon>
        <taxon>Bacillati</taxon>
        <taxon>Actinomycetota</taxon>
        <taxon>Actinomycetes</taxon>
        <taxon>Mycobacteriales</taxon>
        <taxon>Segniliparaceae</taxon>
        <taxon>Segniliparus</taxon>
    </lineage>
</organism>
<dbReference type="SUPFAM" id="SSF52833">
    <property type="entry name" value="Thioredoxin-like"/>
    <property type="match status" value="1"/>
</dbReference>
<evidence type="ECO:0000259" key="2">
    <source>
        <dbReference type="Pfam" id="PF13462"/>
    </source>
</evidence>
<dbReference type="OrthoDB" id="117402at2"/>
<dbReference type="STRING" id="679197.HMPREF9336_02259"/>
<keyword evidence="1" id="KW-0732">Signal</keyword>
<evidence type="ECO:0000313" key="3">
    <source>
        <dbReference type="EMBL" id="EFV12885.2"/>
    </source>
</evidence>
<evidence type="ECO:0000313" key="4">
    <source>
        <dbReference type="Proteomes" id="UP000004816"/>
    </source>
</evidence>
<reference evidence="3 4" key="1">
    <citation type="journal article" date="2011" name="Stand. Genomic Sci.">
        <title>High quality draft genome sequence of Segniliparus rugosus CDC 945(T)= (ATCC BAA-974(T)).</title>
        <authorList>
            <person name="Earl A.M."/>
            <person name="Desjardins C.A."/>
            <person name="Fitzgerald M.G."/>
            <person name="Arachchi H.M."/>
            <person name="Zeng Q."/>
            <person name="Mehta T."/>
            <person name="Griggs A."/>
            <person name="Birren B.W."/>
            <person name="Toney N.C."/>
            <person name="Carr J."/>
            <person name="Posey J."/>
            <person name="Butler W.R."/>
        </authorList>
    </citation>
    <scope>NUCLEOTIDE SEQUENCE [LARGE SCALE GENOMIC DNA]</scope>
    <source>
        <strain evidence="4">ATCC BAA-974 / DSM 45345 / CCUG 50838 / CIP 108380 / JCM 13579 / CDC 945</strain>
    </source>
</reference>
<feature type="chain" id="PRO_5039331744" description="Thioredoxin-like fold domain-containing protein" evidence="1">
    <location>
        <begin position="21"/>
        <end position="210"/>
    </location>
</feature>
<dbReference type="Proteomes" id="UP000004816">
    <property type="component" value="Unassembled WGS sequence"/>
</dbReference>
<dbReference type="Pfam" id="PF13462">
    <property type="entry name" value="Thioredoxin_4"/>
    <property type="match status" value="1"/>
</dbReference>
<dbReference type="AlphaFoldDB" id="E5XRY7"/>
<gene>
    <name evidence="3" type="ORF">HMPREF9336_02259</name>
</gene>
<dbReference type="HOGENOM" id="CLU_000288_47_3_11"/>
<accession>E5XRY7</accession>
<dbReference type="Gene3D" id="3.40.30.10">
    <property type="entry name" value="Glutaredoxin"/>
    <property type="match status" value="1"/>
</dbReference>
<protein>
    <recommendedName>
        <fullName evidence="2">Thioredoxin-like fold domain-containing protein</fullName>
    </recommendedName>
</protein>
<dbReference type="InterPro" id="IPR036249">
    <property type="entry name" value="Thioredoxin-like_sf"/>
</dbReference>
<dbReference type="CDD" id="cd02972">
    <property type="entry name" value="DsbA_family"/>
    <property type="match status" value="1"/>
</dbReference>
<dbReference type="eggNOG" id="COG1651">
    <property type="taxonomic scope" value="Bacteria"/>
</dbReference>
<feature type="signal peptide" evidence="1">
    <location>
        <begin position="1"/>
        <end position="20"/>
    </location>
</feature>
<proteinExistence type="predicted"/>
<comment type="caution">
    <text evidence="3">The sequence shown here is derived from an EMBL/GenBank/DDBJ whole genome shotgun (WGS) entry which is preliminary data.</text>
</comment>
<dbReference type="RefSeq" id="WP_021030282.1">
    <property type="nucleotide sequence ID" value="NZ_KI391953.1"/>
</dbReference>
<dbReference type="EMBL" id="ACZI02000002">
    <property type="protein sequence ID" value="EFV12885.2"/>
    <property type="molecule type" value="Genomic_DNA"/>
</dbReference>
<keyword evidence="4" id="KW-1185">Reference proteome</keyword>
<sequence length="210" mass="22225">MPRFRPVLLTPFLIAMSVAAAPGSGADPADTAVATLGEDGATAVIDVYEDYLCPYSAAFERQFGDRITAAAASGKLQVRYHLLHFLDRLSASGDYSSRAAGAALALSRRDPAAFAAFHKRLFAEGTQPKEHGASDPSDDQLAKIAEDLGVDEAAAAVIRAGEETEAAEDLAERSAEELRETVGEISVPTVVEHGKKIDLDDARWLGKLVG</sequence>